<dbReference type="RefSeq" id="WP_263744812.1">
    <property type="nucleotide sequence ID" value="NZ_JAOWRF010000107.1"/>
</dbReference>
<name>A0ABT3AW17_9CYAN</name>
<feature type="signal peptide" evidence="2">
    <location>
        <begin position="1"/>
        <end position="21"/>
    </location>
</feature>
<protein>
    <recommendedName>
        <fullName evidence="5">Lipoprotein</fullName>
    </recommendedName>
</protein>
<gene>
    <name evidence="3" type="ORF">OGM63_07155</name>
</gene>
<feature type="region of interest" description="Disordered" evidence="1">
    <location>
        <begin position="284"/>
        <end position="312"/>
    </location>
</feature>
<evidence type="ECO:0008006" key="5">
    <source>
        <dbReference type="Google" id="ProtNLM"/>
    </source>
</evidence>
<evidence type="ECO:0000313" key="4">
    <source>
        <dbReference type="Proteomes" id="UP001526143"/>
    </source>
</evidence>
<feature type="compositionally biased region" description="Polar residues" evidence="1">
    <location>
        <begin position="28"/>
        <end position="42"/>
    </location>
</feature>
<organism evidence="3 4">
    <name type="scientific">Plectonema radiosum NIES-515</name>
    <dbReference type="NCBI Taxonomy" id="2986073"/>
    <lineage>
        <taxon>Bacteria</taxon>
        <taxon>Bacillati</taxon>
        <taxon>Cyanobacteriota</taxon>
        <taxon>Cyanophyceae</taxon>
        <taxon>Oscillatoriophycideae</taxon>
        <taxon>Oscillatoriales</taxon>
        <taxon>Microcoleaceae</taxon>
        <taxon>Plectonema</taxon>
    </lineage>
</organism>
<evidence type="ECO:0000256" key="2">
    <source>
        <dbReference type="SAM" id="SignalP"/>
    </source>
</evidence>
<evidence type="ECO:0000256" key="1">
    <source>
        <dbReference type="SAM" id="MobiDB-lite"/>
    </source>
</evidence>
<feature type="compositionally biased region" description="Polar residues" evidence="1">
    <location>
        <begin position="286"/>
        <end position="312"/>
    </location>
</feature>
<sequence length="312" mass="32692">MGRNSKFAVAAILALAIASCASEGDRASNPTPTTNSAQTQSPTAIQSFKNPVVPAKQAPIVASTTPNLIQSTNATERVIVVSKGRTDPFGQIFSPTYASTSNTSTNTNTPTFGRSVPVLPPLPVAKGAIITSRKRTTPSPVISVKTRIPRNPQLVRAQKNKINKGAIASAKIPVRLKPTPGFTPVLPKVLPQVVPNPTLVSVLPPPVEPELARAVLVTGVVLIGQEPQAIIKVPSEPTSRYVQAGQRLANGLLVKRIEMNQGSNPVVILEQYGMEVARTVGESPINVASPTTTPENPVSVTTPPQNPTSTGA</sequence>
<dbReference type="PROSITE" id="PS51257">
    <property type="entry name" value="PROKAR_LIPOPROTEIN"/>
    <property type="match status" value="1"/>
</dbReference>
<feature type="region of interest" description="Disordered" evidence="1">
    <location>
        <begin position="23"/>
        <end position="42"/>
    </location>
</feature>
<dbReference type="Proteomes" id="UP001526143">
    <property type="component" value="Unassembled WGS sequence"/>
</dbReference>
<evidence type="ECO:0000313" key="3">
    <source>
        <dbReference type="EMBL" id="MCV3213303.1"/>
    </source>
</evidence>
<comment type="caution">
    <text evidence="3">The sequence shown here is derived from an EMBL/GenBank/DDBJ whole genome shotgun (WGS) entry which is preliminary data.</text>
</comment>
<accession>A0ABT3AW17</accession>
<reference evidence="3 4" key="1">
    <citation type="submission" date="2022-10" db="EMBL/GenBank/DDBJ databases">
        <title>Identification of biosynthetic pathway for the production of the potent trypsin inhibitor radiosumin.</title>
        <authorList>
            <person name="Fewer D.P."/>
            <person name="Delbaje E."/>
            <person name="Ouyang X."/>
            <person name="Agostino P.D."/>
            <person name="Wahlsten M."/>
            <person name="Jokela J."/>
            <person name="Permi P."/>
            <person name="Haapaniemi E."/>
            <person name="Koistinen H."/>
        </authorList>
    </citation>
    <scope>NUCLEOTIDE SEQUENCE [LARGE SCALE GENOMIC DNA]</scope>
    <source>
        <strain evidence="3 4">NIES-515</strain>
    </source>
</reference>
<keyword evidence="4" id="KW-1185">Reference proteome</keyword>
<dbReference type="EMBL" id="JAOWRF010000107">
    <property type="protein sequence ID" value="MCV3213303.1"/>
    <property type="molecule type" value="Genomic_DNA"/>
</dbReference>
<feature type="chain" id="PRO_5046821443" description="Lipoprotein" evidence="2">
    <location>
        <begin position="22"/>
        <end position="312"/>
    </location>
</feature>
<proteinExistence type="predicted"/>
<keyword evidence="2" id="KW-0732">Signal</keyword>